<evidence type="ECO:0000256" key="3">
    <source>
        <dbReference type="ARBA" id="ARBA00022490"/>
    </source>
</evidence>
<keyword evidence="7" id="KW-0206">Cytoskeleton</keyword>
<evidence type="ECO:0000259" key="9">
    <source>
        <dbReference type="PROSITE" id="PS50021"/>
    </source>
</evidence>
<dbReference type="CDD" id="cd21336">
    <property type="entry name" value="CH_PARVB_rpt1"/>
    <property type="match status" value="1"/>
</dbReference>
<sequence>MSSTTRIRSPTVQSNSKMKKEESFLGKLGGTLVRKKKYKEVSDLHEEGKNAINSPLQPSSVDIHPEDTMLEENAERSMIDPTSKEDPKFKELLRVLIDWINNELEEDRIIVKDLEEDLYDGQVLQKLFEKLSGCKLNVAEVTQSEIGQKQKLQTVLEAVNELLRPNGWSIEWSVDSIHCKNLISIVYLLVGLAMHFQAPIRLPERVSVQLVVVKKREGLLQSSHITKELTTTTEMMMGRFERDAFDTLLDHAPDKLSVVKKSLITFVNKHLNKLNLEVTELETQDETGDYWQFINGMTCAFADGVYLVLLMGLLEDYFVPLHNFFLTPESFEQKVLNVSFAFELMQDGGLKKPKVRPEDVVNLNLKSTLRVLYNLFTNYKNAE</sequence>
<keyword evidence="5" id="KW-0130">Cell adhesion</keyword>
<feature type="region of interest" description="Disordered" evidence="8">
    <location>
        <begin position="1"/>
        <end position="23"/>
    </location>
</feature>
<feature type="compositionally biased region" description="Polar residues" evidence="8">
    <location>
        <begin position="1"/>
        <end position="16"/>
    </location>
</feature>
<comment type="subcellular location">
    <subcellularLocation>
        <location evidence="1">Cytoplasm</location>
        <location evidence="1">Cytoskeleton</location>
    </subcellularLocation>
</comment>
<evidence type="ECO:0000256" key="6">
    <source>
        <dbReference type="ARBA" id="ARBA00023203"/>
    </source>
</evidence>
<evidence type="ECO:0000313" key="11">
    <source>
        <dbReference type="Proteomes" id="UP001369086"/>
    </source>
</evidence>
<dbReference type="EMBL" id="JAHFZB010000013">
    <property type="protein sequence ID" value="KAK6482327.1"/>
    <property type="molecule type" value="Genomic_DNA"/>
</dbReference>
<gene>
    <name evidence="10" type="ORF">HHUSO_G15304</name>
</gene>
<dbReference type="SUPFAM" id="SSF47576">
    <property type="entry name" value="Calponin-homology domain, CH-domain"/>
    <property type="match status" value="1"/>
</dbReference>
<dbReference type="PANTHER" id="PTHR12114:SF7">
    <property type="entry name" value="BETA-PARVIN"/>
    <property type="match status" value="1"/>
</dbReference>
<name>A0ABR0ZBX4_HUSHU</name>
<dbReference type="Proteomes" id="UP001369086">
    <property type="component" value="Unassembled WGS sequence"/>
</dbReference>
<evidence type="ECO:0000256" key="7">
    <source>
        <dbReference type="ARBA" id="ARBA00023212"/>
    </source>
</evidence>
<feature type="domain" description="Calponin-homology (CH)" evidence="9">
    <location>
        <begin position="257"/>
        <end position="380"/>
    </location>
</feature>
<organism evidence="10 11">
    <name type="scientific">Huso huso</name>
    <name type="common">Beluga</name>
    <name type="synonym">Acipenser huso</name>
    <dbReference type="NCBI Taxonomy" id="61971"/>
    <lineage>
        <taxon>Eukaryota</taxon>
        <taxon>Metazoa</taxon>
        <taxon>Chordata</taxon>
        <taxon>Craniata</taxon>
        <taxon>Vertebrata</taxon>
        <taxon>Euteleostomi</taxon>
        <taxon>Actinopterygii</taxon>
        <taxon>Chondrostei</taxon>
        <taxon>Acipenseriformes</taxon>
        <taxon>Acipenseridae</taxon>
        <taxon>Huso</taxon>
    </lineage>
</organism>
<dbReference type="PANTHER" id="PTHR12114">
    <property type="entry name" value="PARVIN"/>
    <property type="match status" value="1"/>
</dbReference>
<evidence type="ECO:0000256" key="8">
    <source>
        <dbReference type="SAM" id="MobiDB-lite"/>
    </source>
</evidence>
<comment type="similarity">
    <text evidence="2">Belongs to the parvin family.</text>
</comment>
<accession>A0ABR0ZBX4</accession>
<keyword evidence="11" id="KW-1185">Reference proteome</keyword>
<protein>
    <submittedName>
        <fullName evidence="10">Beta-parvin isoform X3</fullName>
    </submittedName>
</protein>
<dbReference type="Gene3D" id="1.10.418.10">
    <property type="entry name" value="Calponin-like domain"/>
    <property type="match status" value="2"/>
</dbReference>
<comment type="caution">
    <text evidence="10">The sequence shown here is derived from an EMBL/GenBank/DDBJ whole genome shotgun (WGS) entry which is preliminary data.</text>
</comment>
<keyword evidence="6" id="KW-0009">Actin-binding</keyword>
<keyword evidence="3" id="KW-0963">Cytoplasm</keyword>
<proteinExistence type="inferred from homology"/>
<evidence type="ECO:0000256" key="4">
    <source>
        <dbReference type="ARBA" id="ARBA00022737"/>
    </source>
</evidence>
<evidence type="ECO:0000256" key="5">
    <source>
        <dbReference type="ARBA" id="ARBA00022889"/>
    </source>
</evidence>
<reference evidence="10 11" key="1">
    <citation type="submission" date="2021-05" db="EMBL/GenBank/DDBJ databases">
        <authorList>
            <person name="Zahm M."/>
            <person name="Klopp C."/>
            <person name="Cabau C."/>
            <person name="Kuhl H."/>
            <person name="Suciu R."/>
            <person name="Ciorpac M."/>
            <person name="Holostenco D."/>
            <person name="Gessner J."/>
            <person name="Wuertz S."/>
            <person name="Hohne C."/>
            <person name="Stock M."/>
            <person name="Gislard M."/>
            <person name="Lluch J."/>
            <person name="Milhes M."/>
            <person name="Lampietro C."/>
            <person name="Lopez Roques C."/>
            <person name="Donnadieu C."/>
            <person name="Du K."/>
            <person name="Schartl M."/>
            <person name="Guiguen Y."/>
        </authorList>
    </citation>
    <scope>NUCLEOTIDE SEQUENCE [LARGE SCALE GENOMIC DNA]</scope>
    <source>
        <strain evidence="10">Hh-F2</strain>
        <tissue evidence="10">Blood</tissue>
    </source>
</reference>
<evidence type="ECO:0000313" key="10">
    <source>
        <dbReference type="EMBL" id="KAK6482327.1"/>
    </source>
</evidence>
<dbReference type="Pfam" id="PF00307">
    <property type="entry name" value="CH"/>
    <property type="match status" value="2"/>
</dbReference>
<keyword evidence="4" id="KW-0677">Repeat</keyword>
<dbReference type="InterPro" id="IPR001715">
    <property type="entry name" value="CH_dom"/>
</dbReference>
<evidence type="ECO:0000256" key="2">
    <source>
        <dbReference type="ARBA" id="ARBA00005666"/>
    </source>
</evidence>
<dbReference type="PROSITE" id="PS50021">
    <property type="entry name" value="CH"/>
    <property type="match status" value="2"/>
</dbReference>
<feature type="domain" description="Calponin-homology (CH)" evidence="9">
    <location>
        <begin position="90"/>
        <end position="197"/>
    </location>
</feature>
<dbReference type="InterPro" id="IPR036872">
    <property type="entry name" value="CH_dom_sf"/>
</dbReference>
<dbReference type="InterPro" id="IPR028433">
    <property type="entry name" value="Parvin"/>
</dbReference>
<evidence type="ECO:0000256" key="1">
    <source>
        <dbReference type="ARBA" id="ARBA00004245"/>
    </source>
</evidence>
<dbReference type="PIRSF" id="PIRSF039131">
    <property type="entry name" value="Parvin"/>
    <property type="match status" value="1"/>
</dbReference>